<reference evidence="1" key="1">
    <citation type="journal article" date="2015" name="Proc. Natl. Acad. Sci. U.S.A.">
        <title>Networks of energetic and metabolic interactions define dynamics in microbial communities.</title>
        <authorList>
            <person name="Embree M."/>
            <person name="Liu J.K."/>
            <person name="Al-Bassam M.M."/>
            <person name="Zengler K."/>
        </authorList>
    </citation>
    <scope>NUCLEOTIDE SEQUENCE</scope>
</reference>
<dbReference type="AlphaFoldDB" id="A0A0W8F7W4"/>
<comment type="caution">
    <text evidence="1">The sequence shown here is derived from an EMBL/GenBank/DDBJ whole genome shotgun (WGS) entry which is preliminary data.</text>
</comment>
<dbReference type="EMBL" id="LNQE01001471">
    <property type="protein sequence ID" value="KUG16967.1"/>
    <property type="molecule type" value="Genomic_DNA"/>
</dbReference>
<evidence type="ECO:0000313" key="1">
    <source>
        <dbReference type="EMBL" id="KUG16967.1"/>
    </source>
</evidence>
<accession>A0A0W8F7W4</accession>
<sequence>MEKTIIPFFDSDAHLLIFFSVSIPRFLNDFPEQKLYDHIEKVLMNYPF</sequence>
<name>A0A0W8F7W4_9ZZZZ</name>
<gene>
    <name evidence="1" type="ORF">ASZ90_013330</name>
</gene>
<protein>
    <submittedName>
        <fullName evidence="1">Uncharacterized protein</fullName>
    </submittedName>
</protein>
<proteinExistence type="predicted"/>
<organism evidence="1">
    <name type="scientific">hydrocarbon metagenome</name>
    <dbReference type="NCBI Taxonomy" id="938273"/>
    <lineage>
        <taxon>unclassified sequences</taxon>
        <taxon>metagenomes</taxon>
        <taxon>ecological metagenomes</taxon>
    </lineage>
</organism>